<dbReference type="RefSeq" id="WP_203378811.1">
    <property type="nucleotide sequence ID" value="NZ_JAENHP010000008.1"/>
</dbReference>
<evidence type="ECO:0000313" key="3">
    <source>
        <dbReference type="Proteomes" id="UP000632138"/>
    </source>
</evidence>
<comment type="caution">
    <text evidence="2">The sequence shown here is derived from an EMBL/GenBank/DDBJ whole genome shotgun (WGS) entry which is preliminary data.</text>
</comment>
<gene>
    <name evidence="2" type="ORF">JIG36_24890</name>
</gene>
<sequence length="94" mass="10300">MLTEVLSDYGAVTLALGLAGAATGLARTCIAHRTRRLEQREMSARTAARMTGWAGLAGTHHEVVRISERDRDGQREVELNRRKQPVVTGNEETA</sequence>
<feature type="region of interest" description="Disordered" evidence="1">
    <location>
        <begin position="66"/>
        <end position="94"/>
    </location>
</feature>
<accession>A0ABS2AG88</accession>
<proteinExistence type="predicted"/>
<keyword evidence="3" id="KW-1185">Reference proteome</keyword>
<protein>
    <submittedName>
        <fullName evidence="2">Uncharacterized protein</fullName>
    </submittedName>
</protein>
<evidence type="ECO:0000313" key="2">
    <source>
        <dbReference type="EMBL" id="MBM2618800.1"/>
    </source>
</evidence>
<dbReference type="EMBL" id="JAENHP010000008">
    <property type="protein sequence ID" value="MBM2618800.1"/>
    <property type="molecule type" value="Genomic_DNA"/>
</dbReference>
<dbReference type="Proteomes" id="UP000632138">
    <property type="component" value="Unassembled WGS sequence"/>
</dbReference>
<organism evidence="2 3">
    <name type="scientific">Paractinoplanes ovalisporus</name>
    <dbReference type="NCBI Taxonomy" id="2810368"/>
    <lineage>
        <taxon>Bacteria</taxon>
        <taxon>Bacillati</taxon>
        <taxon>Actinomycetota</taxon>
        <taxon>Actinomycetes</taxon>
        <taxon>Micromonosporales</taxon>
        <taxon>Micromonosporaceae</taxon>
        <taxon>Paractinoplanes</taxon>
    </lineage>
</organism>
<feature type="compositionally biased region" description="Basic and acidic residues" evidence="1">
    <location>
        <begin position="66"/>
        <end position="81"/>
    </location>
</feature>
<reference evidence="2 3" key="1">
    <citation type="submission" date="2021-01" db="EMBL/GenBank/DDBJ databases">
        <title>Actinoplanes sp. nov. LDG1-06 isolated from lichen.</title>
        <authorList>
            <person name="Saeng-In P."/>
            <person name="Phongsopitanun W."/>
            <person name="Kanchanasin P."/>
            <person name="Yuki M."/>
            <person name="Kudo T."/>
            <person name="Ohkuma M."/>
            <person name="Tanasupawat S."/>
        </authorList>
    </citation>
    <scope>NUCLEOTIDE SEQUENCE [LARGE SCALE GENOMIC DNA]</scope>
    <source>
        <strain evidence="2 3">LDG1-06</strain>
    </source>
</reference>
<name>A0ABS2AG88_9ACTN</name>
<evidence type="ECO:0000256" key="1">
    <source>
        <dbReference type="SAM" id="MobiDB-lite"/>
    </source>
</evidence>